<protein>
    <submittedName>
        <fullName evidence="2">Uncharacterized protein</fullName>
    </submittedName>
</protein>
<dbReference type="Proteomes" id="UP000043764">
    <property type="component" value="Unassembled WGS sequence"/>
</dbReference>
<feature type="transmembrane region" description="Helical" evidence="1">
    <location>
        <begin position="12"/>
        <end position="29"/>
    </location>
</feature>
<evidence type="ECO:0000313" key="3">
    <source>
        <dbReference type="Proteomes" id="UP000043764"/>
    </source>
</evidence>
<proteinExistence type="predicted"/>
<evidence type="ECO:0000313" key="2">
    <source>
        <dbReference type="EMBL" id="CRL12817.1"/>
    </source>
</evidence>
<accession>A0A0H5D6N0</accession>
<organism evidence="2 3">
    <name type="scientific">Phaeobacter italicus</name>
    <dbReference type="NCBI Taxonomy" id="481446"/>
    <lineage>
        <taxon>Bacteria</taxon>
        <taxon>Pseudomonadati</taxon>
        <taxon>Pseudomonadota</taxon>
        <taxon>Alphaproteobacteria</taxon>
        <taxon>Rhodobacterales</taxon>
        <taxon>Roseobacteraceae</taxon>
        <taxon>Phaeobacter</taxon>
    </lineage>
</organism>
<sequence length="68" mass="7655">MTFFQNVSYVDLAIIVAMVAATLVSLAVLRNVLKTTGRDFNDDPALAERFRRDAPYHLLQDVMKPDEA</sequence>
<keyword evidence="1" id="KW-1133">Transmembrane helix</keyword>
<name>A0A0H5D6N0_9RHOB</name>
<keyword evidence="1" id="KW-0472">Membrane</keyword>
<dbReference type="AlphaFoldDB" id="A0A0H5D6N0"/>
<dbReference type="EMBL" id="CVRL01000045">
    <property type="protein sequence ID" value="CRL12817.1"/>
    <property type="molecule type" value="Genomic_DNA"/>
</dbReference>
<evidence type="ECO:0000256" key="1">
    <source>
        <dbReference type="SAM" id="Phobius"/>
    </source>
</evidence>
<dbReference type="RefSeq" id="WP_050674349.1">
    <property type="nucleotide sequence ID" value="NZ_CAKZKN010000024.1"/>
</dbReference>
<gene>
    <name evidence="2" type="ORF">NIT7321_03697</name>
</gene>
<reference evidence="3" key="1">
    <citation type="submission" date="2015-05" db="EMBL/GenBank/DDBJ databases">
        <authorList>
            <person name="Rodrigo-Torres Lidia"/>
            <person name="Arahal R.David."/>
        </authorList>
    </citation>
    <scope>NUCLEOTIDE SEQUENCE [LARGE SCALE GENOMIC DNA]</scope>
    <source>
        <strain evidence="3">CECT 7321</strain>
    </source>
</reference>
<keyword evidence="3" id="KW-1185">Reference proteome</keyword>
<keyword evidence="1" id="KW-0812">Transmembrane</keyword>